<evidence type="ECO:0000313" key="3">
    <source>
        <dbReference type="Proteomes" id="UP000791080"/>
    </source>
</evidence>
<gene>
    <name evidence="2" type="ORF">G443_004771</name>
</gene>
<evidence type="ECO:0000256" key="1">
    <source>
        <dbReference type="SAM" id="MobiDB-lite"/>
    </source>
</evidence>
<reference evidence="2 3" key="2">
    <citation type="submission" date="2022-06" db="EMBL/GenBank/DDBJ databases">
        <title>Genomic Encyclopedia of Type Strains, Phase I: the one thousand microbial genomes (KMG-I) project.</title>
        <authorList>
            <person name="Kyrpides N."/>
        </authorList>
    </citation>
    <scope>NUCLEOTIDE SEQUENCE [LARGE SCALE GENOMIC DNA]</scope>
    <source>
        <strain evidence="2 3">DSM 43889</strain>
    </source>
</reference>
<name>A0ABT1JQT0_ACTCY</name>
<evidence type="ECO:0000313" key="2">
    <source>
        <dbReference type="EMBL" id="MCP2334501.1"/>
    </source>
</evidence>
<organism evidence="2 3">
    <name type="scientific">Actinoalloteichus caeruleus DSM 43889</name>
    <dbReference type="NCBI Taxonomy" id="1120930"/>
    <lineage>
        <taxon>Bacteria</taxon>
        <taxon>Bacillati</taxon>
        <taxon>Actinomycetota</taxon>
        <taxon>Actinomycetes</taxon>
        <taxon>Pseudonocardiales</taxon>
        <taxon>Pseudonocardiaceae</taxon>
        <taxon>Actinoalloteichus</taxon>
        <taxon>Actinoalloteichus cyanogriseus</taxon>
    </lineage>
</organism>
<dbReference type="EMBL" id="AUBJ02000001">
    <property type="protein sequence ID" value="MCP2334501.1"/>
    <property type="molecule type" value="Genomic_DNA"/>
</dbReference>
<keyword evidence="3" id="KW-1185">Reference proteome</keyword>
<proteinExistence type="predicted"/>
<feature type="compositionally biased region" description="Basic and acidic residues" evidence="1">
    <location>
        <begin position="101"/>
        <end position="115"/>
    </location>
</feature>
<accession>A0ABT1JQT0</accession>
<dbReference type="Proteomes" id="UP000791080">
    <property type="component" value="Unassembled WGS sequence"/>
</dbReference>
<reference evidence="2 3" key="1">
    <citation type="submission" date="2013-07" db="EMBL/GenBank/DDBJ databases">
        <authorList>
            <consortium name="DOE Joint Genome Institute"/>
            <person name="Reeve W."/>
            <person name="Huntemann M."/>
            <person name="Han J."/>
            <person name="Chen A."/>
            <person name="Kyrpides N."/>
            <person name="Mavromatis K."/>
            <person name="Markowitz V."/>
            <person name="Palaniappan K."/>
            <person name="Ivanova N."/>
            <person name="Schaumberg A."/>
            <person name="Pati A."/>
            <person name="Liolios K."/>
            <person name="Nordberg H.P."/>
            <person name="Cantor M.N."/>
            <person name="Hua S.X."/>
            <person name="Woyke T."/>
        </authorList>
    </citation>
    <scope>NUCLEOTIDE SEQUENCE [LARGE SCALE GENOMIC DNA]</scope>
    <source>
        <strain evidence="2 3">DSM 43889</strain>
    </source>
</reference>
<comment type="caution">
    <text evidence="2">The sequence shown here is derived from an EMBL/GenBank/DDBJ whole genome shotgun (WGS) entry which is preliminary data.</text>
</comment>
<feature type="compositionally biased region" description="Low complexity" evidence="1">
    <location>
        <begin position="46"/>
        <end position="55"/>
    </location>
</feature>
<feature type="compositionally biased region" description="Low complexity" evidence="1">
    <location>
        <begin position="82"/>
        <end position="96"/>
    </location>
</feature>
<protein>
    <submittedName>
        <fullName evidence="2">Uncharacterized protein</fullName>
    </submittedName>
</protein>
<sequence length="136" mass="14311">MSPNGTDWGDVVRQGRDEQYIEAGRGRLAGPEEPPTPPMGFALPPVAVGASAGGASMAGGGRRDPFDPPTEPTPRPLVDQTAAGQAAPAVIGAEAPESVEGETRDWPTFSRSRDDDREEPDGRAGWVGRMFGRRDA</sequence>
<feature type="region of interest" description="Disordered" evidence="1">
    <location>
        <begin position="1"/>
        <end position="136"/>
    </location>
</feature>